<dbReference type="AlphaFoldDB" id="A0A329QF70"/>
<accession>A0A329QF70</accession>
<dbReference type="InterPro" id="IPR004360">
    <property type="entry name" value="Glyas_Fos-R_dOase_dom"/>
</dbReference>
<dbReference type="InterPro" id="IPR052164">
    <property type="entry name" value="Anthracycline_SecMetBiosynth"/>
</dbReference>
<gene>
    <name evidence="2" type="ORF">DPM12_17325</name>
</gene>
<feature type="domain" description="VOC" evidence="1">
    <location>
        <begin position="1"/>
        <end position="117"/>
    </location>
</feature>
<dbReference type="CDD" id="cd07247">
    <property type="entry name" value="SgaA_N_like"/>
    <property type="match status" value="1"/>
</dbReference>
<dbReference type="PROSITE" id="PS51819">
    <property type="entry name" value="VOC"/>
    <property type="match status" value="1"/>
</dbReference>
<dbReference type="SUPFAM" id="SSF54593">
    <property type="entry name" value="Glyoxalase/Bleomycin resistance protein/Dihydroxybiphenyl dioxygenase"/>
    <property type="match status" value="1"/>
</dbReference>
<evidence type="ECO:0000259" key="1">
    <source>
        <dbReference type="PROSITE" id="PS51819"/>
    </source>
</evidence>
<reference evidence="2 3" key="1">
    <citation type="submission" date="2018-06" db="EMBL/GenBank/DDBJ databases">
        <title>Phytoactinopolyspora halophila sp. nov., a novel halophilic actinomycete isolated from a saline soil in China.</title>
        <authorList>
            <person name="Tang S.-K."/>
        </authorList>
    </citation>
    <scope>NUCLEOTIDE SEQUENCE [LARGE SCALE GENOMIC DNA]</scope>
    <source>
        <strain evidence="2 3">YIM 96934</strain>
    </source>
</reference>
<dbReference type="RefSeq" id="WP_112259614.1">
    <property type="nucleotide sequence ID" value="NZ_QMIG01000022.1"/>
</dbReference>
<proteinExistence type="predicted"/>
<dbReference type="OrthoDB" id="9793039at2"/>
<organism evidence="2 3">
    <name type="scientific">Phytoactinopolyspora halophila</name>
    <dbReference type="NCBI Taxonomy" id="1981511"/>
    <lineage>
        <taxon>Bacteria</taxon>
        <taxon>Bacillati</taxon>
        <taxon>Actinomycetota</taxon>
        <taxon>Actinomycetes</taxon>
        <taxon>Jiangellales</taxon>
        <taxon>Jiangellaceae</taxon>
        <taxon>Phytoactinopolyspora</taxon>
    </lineage>
</organism>
<sequence length="122" mass="13712">MYFEIHADDPARAADFYRRLFGWSVEKADENLPVEYWRVHGDQLAGGLLPRPEPAPDSERGCNAFVVSFEVADFDRTHDRIAELGGQVALPKFAVPGRCWQGYFLDTEGNTFGIYQPDDTAG</sequence>
<evidence type="ECO:0000313" key="3">
    <source>
        <dbReference type="Proteomes" id="UP000250462"/>
    </source>
</evidence>
<dbReference type="PANTHER" id="PTHR33993">
    <property type="entry name" value="GLYOXALASE-RELATED"/>
    <property type="match status" value="1"/>
</dbReference>
<dbReference type="Pfam" id="PF00903">
    <property type="entry name" value="Glyoxalase"/>
    <property type="match status" value="1"/>
</dbReference>
<dbReference type="InterPro" id="IPR029068">
    <property type="entry name" value="Glyas_Bleomycin-R_OHBP_Dase"/>
</dbReference>
<keyword evidence="3" id="KW-1185">Reference proteome</keyword>
<dbReference type="InterPro" id="IPR037523">
    <property type="entry name" value="VOC_core"/>
</dbReference>
<protein>
    <submittedName>
        <fullName evidence="2">VOC family protein</fullName>
    </submittedName>
</protein>
<dbReference type="Gene3D" id="3.10.180.10">
    <property type="entry name" value="2,3-Dihydroxybiphenyl 1,2-Dioxygenase, domain 1"/>
    <property type="match status" value="1"/>
</dbReference>
<name>A0A329QF70_9ACTN</name>
<dbReference type="EMBL" id="QMIG01000022">
    <property type="protein sequence ID" value="RAW11105.1"/>
    <property type="molecule type" value="Genomic_DNA"/>
</dbReference>
<comment type="caution">
    <text evidence="2">The sequence shown here is derived from an EMBL/GenBank/DDBJ whole genome shotgun (WGS) entry which is preliminary data.</text>
</comment>
<evidence type="ECO:0000313" key="2">
    <source>
        <dbReference type="EMBL" id="RAW11105.1"/>
    </source>
</evidence>
<dbReference type="Proteomes" id="UP000250462">
    <property type="component" value="Unassembled WGS sequence"/>
</dbReference>